<comment type="caution">
    <text evidence="10">The sequence shown here is derived from an EMBL/GenBank/DDBJ whole genome shotgun (WGS) entry which is preliminary data.</text>
</comment>
<keyword evidence="5 9" id="KW-1133">Transmembrane helix</keyword>
<evidence type="ECO:0000256" key="7">
    <source>
        <dbReference type="ARBA" id="ARBA00023136"/>
    </source>
</evidence>
<dbReference type="GO" id="GO:0015743">
    <property type="term" value="P:malate transport"/>
    <property type="evidence" value="ECO:0007669"/>
    <property type="project" value="InterPro"/>
</dbReference>
<evidence type="ECO:0000256" key="2">
    <source>
        <dbReference type="ARBA" id="ARBA00007079"/>
    </source>
</evidence>
<sequence>MEIESATQEKAGLVARWWSGLKALPEKSKAKLVGVAKSIKIIGQDDPRRVVHSLKVGLALTLVSLLYYFRPLYDSFGVSGMWAVLTVVVVFEFTVGKSLMGATLSKSLNRGFATLLAGTLGVGAAHLASLSGEKGKPILLGIFVFLLAAASTFSRFIPRIKARYDYGVVIFILTFSLVSVSDYRADKILEMAHQRLSTIIVGGATCMVISILVCPVWAGEDLHKLVALNNLKVNIFKSPGEGRSTVVISKDDKSFLQAYKSVLNSKTTEANLANFASWEPAHGSFQFRHPWKQYLKIGDFTRQCAYQIEALNCYINSEIQAPQEFQRKIQESCTEMSSESSKALKALSSAIETMTDPSSANPHVENSKKAINDLKIALKATTLERADLLAITQATTVALILIEIVMCMEKIAESVHELSRLAGFKGVEPTATPEKPISLLHRGSVKPVLDGDSAHVVITVHGESMDSLEKTNATSMGKIGKKFGWW</sequence>
<comment type="similarity">
    <text evidence="2">Belongs to the aromatic acid exporter (TC 2.A.85) family.</text>
</comment>
<gene>
    <name evidence="10" type="ORF">L1049_008624</name>
</gene>
<keyword evidence="6" id="KW-0406">Ion transport</keyword>
<evidence type="ECO:0000313" key="10">
    <source>
        <dbReference type="EMBL" id="KAK9290454.1"/>
    </source>
</evidence>
<dbReference type="EMBL" id="JBBPBK010000002">
    <property type="protein sequence ID" value="KAK9290454.1"/>
    <property type="molecule type" value="Genomic_DNA"/>
</dbReference>
<accession>A0AAP0X2G3</accession>
<comment type="subcellular location">
    <subcellularLocation>
        <location evidence="1">Membrane</location>
        <topology evidence="1">Multi-pass membrane protein</topology>
    </subcellularLocation>
</comment>
<keyword evidence="7 9" id="KW-0472">Membrane</keyword>
<evidence type="ECO:0008006" key="12">
    <source>
        <dbReference type="Google" id="ProtNLM"/>
    </source>
</evidence>
<name>A0AAP0X2G3_LIQFO</name>
<keyword evidence="11" id="KW-1185">Reference proteome</keyword>
<dbReference type="PANTHER" id="PTHR31086">
    <property type="entry name" value="ALUMINUM-ACTIVATED MALATE TRANSPORTER 10"/>
    <property type="match status" value="1"/>
</dbReference>
<feature type="transmembrane region" description="Helical" evidence="9">
    <location>
        <begin position="81"/>
        <end position="100"/>
    </location>
</feature>
<evidence type="ECO:0000256" key="8">
    <source>
        <dbReference type="ARBA" id="ARBA00023303"/>
    </source>
</evidence>
<keyword evidence="3" id="KW-0813">Transport</keyword>
<feature type="transmembrane region" description="Helical" evidence="9">
    <location>
        <begin position="138"/>
        <end position="157"/>
    </location>
</feature>
<feature type="transmembrane region" description="Helical" evidence="9">
    <location>
        <begin position="50"/>
        <end position="69"/>
    </location>
</feature>
<dbReference type="Proteomes" id="UP001415857">
    <property type="component" value="Unassembled WGS sequence"/>
</dbReference>
<dbReference type="InterPro" id="IPR020966">
    <property type="entry name" value="ALMT"/>
</dbReference>
<feature type="transmembrane region" description="Helical" evidence="9">
    <location>
        <begin position="112"/>
        <end position="132"/>
    </location>
</feature>
<keyword evidence="8" id="KW-0407">Ion channel</keyword>
<keyword evidence="4 9" id="KW-0812">Transmembrane</keyword>
<feature type="transmembrane region" description="Helical" evidence="9">
    <location>
        <begin position="196"/>
        <end position="218"/>
    </location>
</feature>
<dbReference type="GO" id="GO:0016020">
    <property type="term" value="C:membrane"/>
    <property type="evidence" value="ECO:0007669"/>
    <property type="project" value="UniProtKB-SubCell"/>
</dbReference>
<evidence type="ECO:0000256" key="6">
    <source>
        <dbReference type="ARBA" id="ARBA00023065"/>
    </source>
</evidence>
<dbReference type="Pfam" id="PF11744">
    <property type="entry name" value="ALMT"/>
    <property type="match status" value="1"/>
</dbReference>
<evidence type="ECO:0000256" key="4">
    <source>
        <dbReference type="ARBA" id="ARBA00022692"/>
    </source>
</evidence>
<dbReference type="AlphaFoldDB" id="A0AAP0X2G3"/>
<evidence type="ECO:0000313" key="11">
    <source>
        <dbReference type="Proteomes" id="UP001415857"/>
    </source>
</evidence>
<organism evidence="10 11">
    <name type="scientific">Liquidambar formosana</name>
    <name type="common">Formosan gum</name>
    <dbReference type="NCBI Taxonomy" id="63359"/>
    <lineage>
        <taxon>Eukaryota</taxon>
        <taxon>Viridiplantae</taxon>
        <taxon>Streptophyta</taxon>
        <taxon>Embryophyta</taxon>
        <taxon>Tracheophyta</taxon>
        <taxon>Spermatophyta</taxon>
        <taxon>Magnoliopsida</taxon>
        <taxon>eudicotyledons</taxon>
        <taxon>Gunneridae</taxon>
        <taxon>Pentapetalae</taxon>
        <taxon>Saxifragales</taxon>
        <taxon>Altingiaceae</taxon>
        <taxon>Liquidambar</taxon>
    </lineage>
</organism>
<evidence type="ECO:0000256" key="5">
    <source>
        <dbReference type="ARBA" id="ARBA00022989"/>
    </source>
</evidence>
<evidence type="ECO:0000256" key="3">
    <source>
        <dbReference type="ARBA" id="ARBA00022448"/>
    </source>
</evidence>
<proteinExistence type="inferred from homology"/>
<evidence type="ECO:0000256" key="1">
    <source>
        <dbReference type="ARBA" id="ARBA00004141"/>
    </source>
</evidence>
<dbReference type="GO" id="GO:0034220">
    <property type="term" value="P:monoatomic ion transmembrane transport"/>
    <property type="evidence" value="ECO:0007669"/>
    <property type="project" value="UniProtKB-KW"/>
</dbReference>
<evidence type="ECO:0000256" key="9">
    <source>
        <dbReference type="SAM" id="Phobius"/>
    </source>
</evidence>
<feature type="transmembrane region" description="Helical" evidence="9">
    <location>
        <begin position="164"/>
        <end position="184"/>
    </location>
</feature>
<reference evidence="10 11" key="1">
    <citation type="journal article" date="2024" name="Plant J.">
        <title>Genome sequences and population genomics reveal climatic adaptation and genomic divergence between two closely related sweetgum species.</title>
        <authorList>
            <person name="Xu W.Q."/>
            <person name="Ren C.Q."/>
            <person name="Zhang X.Y."/>
            <person name="Comes H.P."/>
            <person name="Liu X.H."/>
            <person name="Li Y.G."/>
            <person name="Kettle C.J."/>
            <person name="Jalonen R."/>
            <person name="Gaisberger H."/>
            <person name="Ma Y.Z."/>
            <person name="Qiu Y.X."/>
        </authorList>
    </citation>
    <scope>NUCLEOTIDE SEQUENCE [LARGE SCALE GENOMIC DNA]</scope>
    <source>
        <strain evidence="10">Hangzhou</strain>
    </source>
</reference>
<protein>
    <recommendedName>
        <fullName evidence="12">Aluminum-activated malate transporter 8-like</fullName>
    </recommendedName>
</protein>